<feature type="domain" description="OB" evidence="10">
    <location>
        <begin position="722"/>
        <end position="799"/>
    </location>
</feature>
<dbReference type="GO" id="GO:0008270">
    <property type="term" value="F:zinc ion binding"/>
    <property type="evidence" value="ECO:0007669"/>
    <property type="project" value="UniProtKB-KW"/>
</dbReference>
<evidence type="ECO:0000259" key="10">
    <source>
        <dbReference type="Pfam" id="PF01336"/>
    </source>
</evidence>
<dbReference type="PANTHER" id="PTHR47165">
    <property type="entry name" value="OS03G0429900 PROTEIN"/>
    <property type="match status" value="1"/>
</dbReference>
<evidence type="ECO:0000313" key="16">
    <source>
        <dbReference type="Proteomes" id="UP000219860"/>
    </source>
</evidence>
<dbReference type="GO" id="GO:0003677">
    <property type="term" value="F:DNA binding"/>
    <property type="evidence" value="ECO:0007669"/>
    <property type="project" value="UniProtKB-KW"/>
</dbReference>
<dbReference type="Pfam" id="PF01336">
    <property type="entry name" value="tRNA_anti-codon"/>
    <property type="match status" value="1"/>
</dbReference>
<evidence type="ECO:0000256" key="5">
    <source>
        <dbReference type="ARBA" id="ARBA00022771"/>
    </source>
</evidence>
<dbReference type="CDD" id="cd04475">
    <property type="entry name" value="RPA1_DBD_B"/>
    <property type="match status" value="1"/>
</dbReference>
<feature type="domain" description="Replication protein A OB" evidence="12">
    <location>
        <begin position="836"/>
        <end position="930"/>
    </location>
</feature>
<evidence type="ECO:0000313" key="15">
    <source>
        <dbReference type="EMBL" id="SCN25936.1"/>
    </source>
</evidence>
<comment type="subcellular location">
    <subcellularLocation>
        <location evidence="1">Nucleus</location>
    </subcellularLocation>
</comment>
<gene>
    <name evidence="13" type="primary">RPA1</name>
    <name evidence="15" type="ORF">PBNK65E_000223800</name>
    <name evidence="13" type="ORF">PBNK65NY_000222700</name>
    <name evidence="14" type="ORF">PBSP11A_000222500</name>
</gene>
<dbReference type="EMBL" id="LT608258">
    <property type="protein sequence ID" value="SCM15947.1"/>
    <property type="molecule type" value="Genomic_DNA"/>
</dbReference>
<evidence type="ECO:0000256" key="9">
    <source>
        <dbReference type="SAM" id="MobiDB-lite"/>
    </source>
</evidence>
<evidence type="ECO:0000256" key="4">
    <source>
        <dbReference type="ARBA" id="ARBA00022723"/>
    </source>
</evidence>
<evidence type="ECO:0000256" key="3">
    <source>
        <dbReference type="ARBA" id="ARBA00022705"/>
    </source>
</evidence>
<keyword evidence="6" id="KW-0862">Zinc</keyword>
<evidence type="ECO:0000256" key="2">
    <source>
        <dbReference type="ARBA" id="ARBA00005690"/>
    </source>
</evidence>
<evidence type="ECO:0000259" key="12">
    <source>
        <dbReference type="Pfam" id="PF16900"/>
    </source>
</evidence>
<proteinExistence type="inferred from homology"/>
<sequence>MNKNEDILSKATPNFIYKFFTEPNSTEALKWLNSEVNLICFSQMNAGGNQVFLKVIDGSIPPQYYAIVHLGVEDNGNMDPPISYVKKIIKIQKFSITNYYGKLFILAKKVTIYLNIESFDIEDLFKKYHLQSISYLLLNAQNDYNGSNDQRHPTSNRTRDDSSYTCEGYNNNNNDSNDNYPKYNNTPPTNYSQRNNHNGDNPRGFTTPYKYDDRYRGNNNKECNNNWQSSKNYNKIDDENYEMNYRNPNMRITNDPSAKNNMSDDYSEPYNNKENMNFREDPSRYGPNGRNGYNNAHNNNENNNYYNRGDDSENNMGLNNRSRAPYNEYQDYNNNINSKNDGRLITQEKNINTCKMNLEYTNNRNYTTSYDHNHTFENDQYNNNNNNKSKTHNININPNAHKTGKYDMHAYKMRDDGDHGDAGYYSGDNNRNSNNNSYQKNLEQGYLKSKSSGSLPLEGELSEIAGPREYKYGSSNGRYSERLGGNVMDNYRRNKCEMMLGENRQRDFHGNDNYYIERDNSDGFTKSANNRLNGNIKENAMYRERSVDNYNSHSDNNMNMGSSIYGTEKENIHIAKKGNCDNDEMIEERKRAVMAIEINNNGITRNPDLEIDRTRCNTYEKAENSNFNQRGDKKGSYVQNVEDCSNSINGSMLYMNETNETLSNFDDLNERKKVNETKLLKENNLNRNNRKCNPYPNSAVIKINDGILMPINKLSQYSTKWIIKARVQSKDNIRKFYTGNKEGKVFNIELCDESGEIKVNVFGKAVDKWYDYLEVGKIYKISKGNIKSANKKFNTLKHDCEITLDENSILELLEENDMNIPKYIYNFYPINEIKANLNTGTLVDVIGVVLSFQELNQILIKKTGQYKEKKDLMLIDETNETINVTLWGENAVKMEEMNITENCIICFKCLKVGEWQGKKLESHPKTKVEINPELDKAYTLKNWWINNKKNVYNTINLTTTTSNNNMLNLESQKTIQEIKKNVNLANEEVLSGKGIIFTTFGFIDHIYNAIPVYSACPNCNKKMVATVIEDGEEDMDQNVSESMYCAKCNKNNIPVYNYSINLKITDNTDSLRVSAFANSAKTIMNGLSAEEFMKLRQEYISQENIENFDLIEKAKLNEFFFRIKAYMTSHMDEIKKNYTILETIPLSKLLVDSCRYLIKEIKLATEDIQE</sequence>
<evidence type="ECO:0000313" key="13">
    <source>
        <dbReference type="EMBL" id="SCL94122.1"/>
    </source>
</evidence>
<dbReference type="InterPro" id="IPR004365">
    <property type="entry name" value="NA-bd_OB_tRNA"/>
</dbReference>
<evidence type="ECO:0000256" key="1">
    <source>
        <dbReference type="ARBA" id="ARBA00004123"/>
    </source>
</evidence>
<keyword evidence="4" id="KW-0479">Metal-binding</keyword>
<dbReference type="Proteomes" id="UP000516480">
    <property type="component" value="Chromosome 10"/>
</dbReference>
<dbReference type="Pfam" id="PF16900">
    <property type="entry name" value="REPA_OB_2"/>
    <property type="match status" value="1"/>
</dbReference>
<evidence type="ECO:0000256" key="6">
    <source>
        <dbReference type="ARBA" id="ARBA00022833"/>
    </source>
</evidence>
<dbReference type="SUPFAM" id="SSF50249">
    <property type="entry name" value="Nucleic acid-binding proteins"/>
    <property type="match status" value="3"/>
</dbReference>
<dbReference type="InterPro" id="IPR013955">
    <property type="entry name" value="Rep_factor-A_C"/>
</dbReference>
<dbReference type="VEuPathDB" id="PlasmoDB:PBANKA_1007200"/>
<keyword evidence="5" id="KW-0863">Zinc-finger</keyword>
<feature type="compositionally biased region" description="Low complexity" evidence="9">
    <location>
        <begin position="169"/>
        <end position="191"/>
    </location>
</feature>
<feature type="compositionally biased region" description="Polar residues" evidence="9">
    <location>
        <begin position="217"/>
        <end position="233"/>
    </location>
</feature>
<evidence type="ECO:0000313" key="18">
    <source>
        <dbReference type="Proteomes" id="UP000516480"/>
    </source>
</evidence>
<dbReference type="OrthoDB" id="1751331at2759"/>
<dbReference type="GO" id="GO:0005634">
    <property type="term" value="C:nucleus"/>
    <property type="evidence" value="ECO:0007669"/>
    <property type="project" value="UniProtKB-SubCell"/>
</dbReference>
<keyword evidence="3" id="KW-0235">DNA replication</keyword>
<comment type="similarity">
    <text evidence="2">Belongs to the replication factor A protein 1 family.</text>
</comment>
<dbReference type="Pfam" id="PF08646">
    <property type="entry name" value="Rep_fac-A_C"/>
    <property type="match status" value="1"/>
</dbReference>
<dbReference type="InterPro" id="IPR047192">
    <property type="entry name" value="Euk_RPA1_DBD_C"/>
</dbReference>
<dbReference type="InterPro" id="IPR012340">
    <property type="entry name" value="NA-bd_OB-fold"/>
</dbReference>
<name>A0A1C6WWE7_PLABE</name>
<keyword evidence="7" id="KW-0238">DNA-binding</keyword>
<feature type="domain" description="Replication factor A C-terminal" evidence="11">
    <location>
        <begin position="997"/>
        <end position="1146"/>
    </location>
</feature>
<dbReference type="OMA" id="EFFFRIK"/>
<dbReference type="EMBL" id="LT614636">
    <property type="protein sequence ID" value="SCN25936.1"/>
    <property type="molecule type" value="Genomic_DNA"/>
</dbReference>
<feature type="region of interest" description="Disordered" evidence="9">
    <location>
        <begin position="268"/>
        <end position="324"/>
    </location>
</feature>
<keyword evidence="8" id="KW-0539">Nucleus</keyword>
<feature type="compositionally biased region" description="Basic and acidic residues" evidence="9">
    <location>
        <begin position="149"/>
        <end position="162"/>
    </location>
</feature>
<reference evidence="16 18" key="1">
    <citation type="submission" date="2016-08" db="EMBL/GenBank/DDBJ databases">
        <authorList>
            <consortium name="Pathogen Informatics"/>
        </authorList>
    </citation>
    <scope>NUCLEOTIDE SEQUENCE [LARGE SCALE GENOMIC DNA]</scope>
    <source>
        <strain evidence="13 18">NK65 ny</strain>
        <strain evidence="15 17">NK65e</strain>
        <strain evidence="14 16">SP11 Antwerpcl1</strain>
    </source>
</reference>
<evidence type="ECO:0000256" key="7">
    <source>
        <dbReference type="ARBA" id="ARBA00023125"/>
    </source>
</evidence>
<accession>A0A1C6WWE7</accession>
<dbReference type="CDD" id="cd04476">
    <property type="entry name" value="RPA1_DBD_C"/>
    <property type="match status" value="1"/>
</dbReference>
<dbReference type="Proteomes" id="UP000220214">
    <property type="component" value="Chromosome 10"/>
</dbReference>
<dbReference type="GO" id="GO:0006260">
    <property type="term" value="P:DNA replication"/>
    <property type="evidence" value="ECO:0007669"/>
    <property type="project" value="UniProtKB-KW"/>
</dbReference>
<evidence type="ECO:0000313" key="17">
    <source>
        <dbReference type="Proteomes" id="UP000220214"/>
    </source>
</evidence>
<evidence type="ECO:0000256" key="8">
    <source>
        <dbReference type="ARBA" id="ARBA00023242"/>
    </source>
</evidence>
<protein>
    <submittedName>
        <fullName evidence="13">Replication protein A1, large subunit, putative</fullName>
    </submittedName>
</protein>
<evidence type="ECO:0000313" key="14">
    <source>
        <dbReference type="EMBL" id="SCM15947.1"/>
    </source>
</evidence>
<organism evidence="13 18">
    <name type="scientific">Plasmodium berghei</name>
    <dbReference type="NCBI Taxonomy" id="5821"/>
    <lineage>
        <taxon>Eukaryota</taxon>
        <taxon>Sar</taxon>
        <taxon>Alveolata</taxon>
        <taxon>Apicomplexa</taxon>
        <taxon>Aconoidasida</taxon>
        <taxon>Haemosporida</taxon>
        <taxon>Plasmodiidae</taxon>
        <taxon>Plasmodium</taxon>
        <taxon>Plasmodium (Vinckeia)</taxon>
    </lineage>
</organism>
<dbReference type="Gene3D" id="2.40.50.140">
    <property type="entry name" value="Nucleic acid-binding proteins"/>
    <property type="match status" value="3"/>
</dbReference>
<dbReference type="FunFam" id="2.40.50.140:FF:000041">
    <property type="entry name" value="Replication protein A subunit"/>
    <property type="match status" value="1"/>
</dbReference>
<dbReference type="Proteomes" id="UP000219860">
    <property type="component" value="Chromosome 10"/>
</dbReference>
<dbReference type="AlphaFoldDB" id="A0A1C6WWE7"/>
<dbReference type="InterPro" id="IPR031657">
    <property type="entry name" value="REPA_OB_2"/>
</dbReference>
<dbReference type="CDD" id="cd04474">
    <property type="entry name" value="RPA1_DBD_A"/>
    <property type="match status" value="1"/>
</dbReference>
<dbReference type="EMBL" id="LT608146">
    <property type="protein sequence ID" value="SCL94122.1"/>
    <property type="molecule type" value="Genomic_DNA"/>
</dbReference>
<evidence type="ECO:0000259" key="11">
    <source>
        <dbReference type="Pfam" id="PF08646"/>
    </source>
</evidence>
<dbReference type="PANTHER" id="PTHR47165:SF4">
    <property type="entry name" value="OS03G0429900 PROTEIN"/>
    <property type="match status" value="1"/>
</dbReference>
<feature type="region of interest" description="Disordered" evidence="9">
    <location>
        <begin position="145"/>
        <end position="233"/>
    </location>
</feature>
<dbReference type="FunFam" id="2.40.50.140:FF:000064">
    <property type="entry name" value="Replication protein A subunit"/>
    <property type="match status" value="1"/>
</dbReference>
<feature type="compositionally biased region" description="Low complexity" evidence="9">
    <location>
        <begin position="284"/>
        <end position="307"/>
    </location>
</feature>